<comment type="caution">
    <text evidence="1">The sequence shown here is derived from an EMBL/GenBank/DDBJ whole genome shotgun (WGS) entry which is preliminary data.</text>
</comment>
<evidence type="ECO:0000313" key="1">
    <source>
        <dbReference type="EMBL" id="GAH46722.1"/>
    </source>
</evidence>
<protein>
    <submittedName>
        <fullName evidence="1">Uncharacterized protein</fullName>
    </submittedName>
</protein>
<organism evidence="1">
    <name type="scientific">marine sediment metagenome</name>
    <dbReference type="NCBI Taxonomy" id="412755"/>
    <lineage>
        <taxon>unclassified sequences</taxon>
        <taxon>metagenomes</taxon>
        <taxon>ecological metagenomes</taxon>
    </lineage>
</organism>
<sequence length="46" mass="5303">MFFVAIDQDDPESEKSPQLENGYVKIANELLEAKMKIRLSAYDNQI</sequence>
<dbReference type="EMBL" id="BARU01009017">
    <property type="protein sequence ID" value="GAH46722.1"/>
    <property type="molecule type" value="Genomic_DNA"/>
</dbReference>
<reference evidence="1" key="1">
    <citation type="journal article" date="2014" name="Front. Microbiol.">
        <title>High frequency of phylogenetically diverse reductive dehalogenase-homologous genes in deep subseafloor sedimentary metagenomes.</title>
        <authorList>
            <person name="Kawai M."/>
            <person name="Futagami T."/>
            <person name="Toyoda A."/>
            <person name="Takaki Y."/>
            <person name="Nishi S."/>
            <person name="Hori S."/>
            <person name="Arai W."/>
            <person name="Tsubouchi T."/>
            <person name="Morono Y."/>
            <person name="Uchiyama I."/>
            <person name="Ito T."/>
            <person name="Fujiyama A."/>
            <person name="Inagaki F."/>
            <person name="Takami H."/>
        </authorList>
    </citation>
    <scope>NUCLEOTIDE SEQUENCE</scope>
    <source>
        <strain evidence="1">Expedition CK06-06</strain>
    </source>
</reference>
<gene>
    <name evidence="1" type="ORF">S03H2_17474</name>
</gene>
<dbReference type="AlphaFoldDB" id="X1FP11"/>
<dbReference type="Gene3D" id="1.10.10.10">
    <property type="entry name" value="Winged helix-like DNA-binding domain superfamily/Winged helix DNA-binding domain"/>
    <property type="match status" value="1"/>
</dbReference>
<name>X1FP11_9ZZZZ</name>
<dbReference type="InterPro" id="IPR036388">
    <property type="entry name" value="WH-like_DNA-bd_sf"/>
</dbReference>
<proteinExistence type="predicted"/>
<accession>X1FP11</accession>